<dbReference type="RefSeq" id="WP_070659796.1">
    <property type="nucleotide sequence ID" value="NZ_MSKM01000001.1"/>
</dbReference>
<comment type="caution">
    <text evidence="3">The sequence shown here is derived from an EMBL/GenBank/DDBJ whole genome shotgun (WGS) entry which is preliminary data.</text>
</comment>
<reference evidence="3 4" key="1">
    <citation type="submission" date="2016-12" db="EMBL/GenBank/DDBJ databases">
        <title>Genomic comparison of strains in the 'Actinomyces naeslundii' group.</title>
        <authorList>
            <person name="Mughal S.R."/>
            <person name="Do T."/>
            <person name="Gilbert S.C."/>
            <person name="Witherden E.A."/>
            <person name="Didelot X."/>
            <person name="Beighton D."/>
        </authorList>
    </citation>
    <scope>NUCLEOTIDE SEQUENCE [LARGE SCALE GENOMIC DNA]</scope>
    <source>
        <strain evidence="3 4">MMRCO6-1</strain>
    </source>
</reference>
<dbReference type="EMBL" id="MSKM01000001">
    <property type="protein sequence ID" value="OLO55965.1"/>
    <property type="molecule type" value="Genomic_DNA"/>
</dbReference>
<feature type="transmembrane region" description="Helical" evidence="2">
    <location>
        <begin position="84"/>
        <end position="104"/>
    </location>
</feature>
<feature type="region of interest" description="Disordered" evidence="1">
    <location>
        <begin position="118"/>
        <end position="140"/>
    </location>
</feature>
<evidence type="ECO:0000256" key="1">
    <source>
        <dbReference type="SAM" id="MobiDB-lite"/>
    </source>
</evidence>
<keyword evidence="2" id="KW-0472">Membrane</keyword>
<protein>
    <submittedName>
        <fullName evidence="3">Uncharacterized protein</fullName>
    </submittedName>
</protein>
<dbReference type="Proteomes" id="UP000185772">
    <property type="component" value="Unassembled WGS sequence"/>
</dbReference>
<feature type="transmembrane region" description="Helical" evidence="2">
    <location>
        <begin position="60"/>
        <end position="78"/>
    </location>
</feature>
<proteinExistence type="predicted"/>
<keyword evidence="2" id="KW-0812">Transmembrane</keyword>
<accession>A0A1Q8W345</accession>
<dbReference type="AlphaFoldDB" id="A0A1Q8W345"/>
<evidence type="ECO:0000256" key="2">
    <source>
        <dbReference type="SAM" id="Phobius"/>
    </source>
</evidence>
<sequence length="140" mass="15058">METRYTPRHQRRSRLSAIAVSVRRALRLRREYREVSILDVLAEERGSVPTPSLSSRQARWGAVLLALGALLILGNLVVCLTRAWAFSGLAIPAVVLVGTGVIMLELSPEAGVRPWWEEPGIGDTSSVEAAGSDDPSGVAA</sequence>
<evidence type="ECO:0000313" key="4">
    <source>
        <dbReference type="Proteomes" id="UP000185772"/>
    </source>
</evidence>
<organism evidence="3 4">
    <name type="scientific">Actinomyces oris</name>
    <dbReference type="NCBI Taxonomy" id="544580"/>
    <lineage>
        <taxon>Bacteria</taxon>
        <taxon>Bacillati</taxon>
        <taxon>Actinomycetota</taxon>
        <taxon>Actinomycetes</taxon>
        <taxon>Actinomycetales</taxon>
        <taxon>Actinomycetaceae</taxon>
        <taxon>Actinomyces</taxon>
    </lineage>
</organism>
<keyword evidence="2" id="KW-1133">Transmembrane helix</keyword>
<name>A0A1Q8W345_9ACTO</name>
<gene>
    <name evidence="3" type="ORF">BKH27_00195</name>
</gene>
<evidence type="ECO:0000313" key="3">
    <source>
        <dbReference type="EMBL" id="OLO55965.1"/>
    </source>
</evidence>